<sequence length="686" mass="72922">MNYTGGVSKPCQAGGFHFHFRCVFFHFEFMPPSHTANRIRASITTDGKRQMKDWKRNAIAAAMLSAMALMAGCGSSNDDDETPPVTETPAEPRPLELTILHINDQHSALDSSDRTLMLKDSTGTPTEVEIASAGMPRVKAAIDALAAESSNVITLHAGDALTGTLYFNRAGEAGQADAALMNTVCFDAMAVGNHEFDKGDAGLKGFIDFLHADTCKTPVLSANVQFGESSPLHGTGLVNPSTIIERDGQRIGIVGLTIASKTKQSSSPDATTTFADETEAAQAQIDALRADGINKVIVLSHIGYNYDKDVIARLSGVDVVVGGDSHSLLGPDTLETYDVGSPEGPYPTRLTDKDGKQVCLVQAWEYTKVLGELKVSFDANGDVTACEGTPHVLLGETVTVGGTAPSSEDLAAFRADLAAAGYLRQQAPDAGAEAVLQPFKDKVEVYSQSEVALVTQELCRRRVPGTAGDTSNSSASCNAEGKVTQRGGDIQQLVAQAYLEMANDSYGGADIALQNGGGVRQPLNPGRITAAQVIEVLPFGNVLWRMEVTGVEVKAMIEDGMDAVFRNGGTTGPYPYAGGLRWDADRTQPKGNRASNLEVLDQATNTWLPLDDARTYRLFLLSFLAGGGDGYTTLGSVPAERRQDIGALDADVFQAYIDKQPKDPGTGLPVLNRVADDLYSTKSFTE</sequence>
<evidence type="ECO:0000259" key="2">
    <source>
        <dbReference type="Pfam" id="PF00149"/>
    </source>
</evidence>
<dbReference type="PROSITE" id="PS00786">
    <property type="entry name" value="5_NUCLEOTIDASE_2"/>
    <property type="match status" value="1"/>
</dbReference>
<dbReference type="SUPFAM" id="SSF56300">
    <property type="entry name" value="Metallo-dependent phosphatases"/>
    <property type="match status" value="1"/>
</dbReference>
<proteinExistence type="predicted"/>
<dbReference type="EMBL" id="CAADIO010000047">
    <property type="protein sequence ID" value="VFR95722.1"/>
    <property type="molecule type" value="Genomic_DNA"/>
</dbReference>
<dbReference type="GO" id="GO:0000166">
    <property type="term" value="F:nucleotide binding"/>
    <property type="evidence" value="ECO:0007669"/>
    <property type="project" value="InterPro"/>
</dbReference>
<gene>
    <name evidence="4" type="ORF">RAN3_0357</name>
</gene>
<dbReference type="PRINTS" id="PR01607">
    <property type="entry name" value="APYRASEFAMLY"/>
</dbReference>
<evidence type="ECO:0000313" key="4">
    <source>
        <dbReference type="EMBL" id="VFR95722.1"/>
    </source>
</evidence>
<dbReference type="GO" id="GO:0030288">
    <property type="term" value="C:outer membrane-bounded periplasmic space"/>
    <property type="evidence" value="ECO:0007669"/>
    <property type="project" value="TreeGrafter"/>
</dbReference>
<dbReference type="PROSITE" id="PS00785">
    <property type="entry name" value="5_NUCLEOTIDASE_1"/>
    <property type="match status" value="1"/>
</dbReference>
<dbReference type="PANTHER" id="PTHR11575">
    <property type="entry name" value="5'-NUCLEOTIDASE-RELATED"/>
    <property type="match status" value="1"/>
</dbReference>
<evidence type="ECO:0000259" key="3">
    <source>
        <dbReference type="Pfam" id="PF02872"/>
    </source>
</evidence>
<dbReference type="InterPro" id="IPR008334">
    <property type="entry name" value="5'-Nucleotdase_C"/>
</dbReference>
<dbReference type="AlphaFoldDB" id="A0A484VAU2"/>
<feature type="domain" description="Calcineurin-like phosphoesterase" evidence="2">
    <location>
        <begin position="98"/>
        <end position="327"/>
    </location>
</feature>
<organism evidence="4">
    <name type="scientific">plant metagenome</name>
    <dbReference type="NCBI Taxonomy" id="1297885"/>
    <lineage>
        <taxon>unclassified sequences</taxon>
        <taxon>metagenomes</taxon>
        <taxon>organismal metagenomes</taxon>
    </lineage>
</organism>
<dbReference type="GO" id="GO:0046872">
    <property type="term" value="F:metal ion binding"/>
    <property type="evidence" value="ECO:0007669"/>
    <property type="project" value="InterPro"/>
</dbReference>
<dbReference type="Pfam" id="PF02872">
    <property type="entry name" value="5_nucleotid_C"/>
    <property type="match status" value="1"/>
</dbReference>
<dbReference type="GO" id="GO:0008768">
    <property type="term" value="F:UDP-sugar diphosphatase activity"/>
    <property type="evidence" value="ECO:0007669"/>
    <property type="project" value="TreeGrafter"/>
</dbReference>
<dbReference type="InterPro" id="IPR004843">
    <property type="entry name" value="Calcineurin-like_PHP"/>
</dbReference>
<evidence type="ECO:0000256" key="1">
    <source>
        <dbReference type="ARBA" id="ARBA00022729"/>
    </source>
</evidence>
<feature type="domain" description="5'-Nucleotidase C-terminal" evidence="3">
    <location>
        <begin position="480"/>
        <end position="634"/>
    </location>
</feature>
<dbReference type="Pfam" id="PF00149">
    <property type="entry name" value="Metallophos"/>
    <property type="match status" value="1"/>
</dbReference>
<reference evidence="4" key="1">
    <citation type="submission" date="2019-03" db="EMBL/GenBank/DDBJ databases">
        <authorList>
            <person name="Danneels B."/>
        </authorList>
    </citation>
    <scope>NUCLEOTIDE SEQUENCE</scope>
</reference>
<keyword evidence="1" id="KW-0732">Signal</keyword>
<dbReference type="InterPro" id="IPR006146">
    <property type="entry name" value="5'-Nucleotdase_CS"/>
</dbReference>
<dbReference type="SUPFAM" id="SSF55816">
    <property type="entry name" value="5'-nucleotidase (syn. UDP-sugar hydrolase), C-terminal domain"/>
    <property type="match status" value="1"/>
</dbReference>
<protein>
    <submittedName>
        <fullName evidence="4">5'-nucleotidase</fullName>
        <ecNumber evidence="4">3.1.3.5</ecNumber>
    </submittedName>
</protein>
<dbReference type="Gene3D" id="3.60.21.10">
    <property type="match status" value="1"/>
</dbReference>
<dbReference type="InterPro" id="IPR006179">
    <property type="entry name" value="5_nucleotidase/apyrase"/>
</dbReference>
<keyword evidence="4" id="KW-0378">Hydrolase</keyword>
<accession>A0A484VAU2</accession>
<name>A0A484VAU2_9ZZZZ</name>
<dbReference type="PANTHER" id="PTHR11575:SF24">
    <property type="entry name" value="5'-NUCLEOTIDASE"/>
    <property type="match status" value="1"/>
</dbReference>
<dbReference type="Gene3D" id="3.90.780.10">
    <property type="entry name" value="5'-Nucleotidase, C-terminal domain"/>
    <property type="match status" value="1"/>
</dbReference>
<dbReference type="InterPro" id="IPR029052">
    <property type="entry name" value="Metallo-depent_PP-like"/>
</dbReference>
<dbReference type="GO" id="GO:0009166">
    <property type="term" value="P:nucleotide catabolic process"/>
    <property type="evidence" value="ECO:0007669"/>
    <property type="project" value="InterPro"/>
</dbReference>
<dbReference type="InterPro" id="IPR036907">
    <property type="entry name" value="5'-Nucleotdase_C_sf"/>
</dbReference>
<dbReference type="GO" id="GO:0008253">
    <property type="term" value="F:5'-nucleotidase activity"/>
    <property type="evidence" value="ECO:0007669"/>
    <property type="project" value="UniProtKB-EC"/>
</dbReference>
<dbReference type="EC" id="3.1.3.5" evidence="4"/>